<sequence>MKNLKLENLGVQKMEMKEMKELNGGSWLSRAFDTVVDALEDVYDWALSHNVKLGAGKQSN</sequence>
<dbReference type="EMBL" id="RBEE01000005">
    <property type="protein sequence ID" value="RNL55491.1"/>
    <property type="molecule type" value="Genomic_DNA"/>
</dbReference>
<dbReference type="RefSeq" id="WP_123204600.1">
    <property type="nucleotide sequence ID" value="NZ_RBEE01000005.1"/>
</dbReference>
<name>A0A3N0BZX9_9SPHI</name>
<protein>
    <submittedName>
        <fullName evidence="1">Uncharacterized protein</fullName>
    </submittedName>
</protein>
<evidence type="ECO:0000313" key="2">
    <source>
        <dbReference type="Proteomes" id="UP000274046"/>
    </source>
</evidence>
<keyword evidence="2" id="KW-1185">Reference proteome</keyword>
<organism evidence="1 2">
    <name type="scientific">Pedobacter jejuensis</name>
    <dbReference type="NCBI Taxonomy" id="1268550"/>
    <lineage>
        <taxon>Bacteria</taxon>
        <taxon>Pseudomonadati</taxon>
        <taxon>Bacteroidota</taxon>
        <taxon>Sphingobacteriia</taxon>
        <taxon>Sphingobacteriales</taxon>
        <taxon>Sphingobacteriaceae</taxon>
        <taxon>Pedobacter</taxon>
    </lineage>
</organism>
<gene>
    <name evidence="1" type="ORF">D7004_04050</name>
</gene>
<proteinExistence type="predicted"/>
<evidence type="ECO:0000313" key="1">
    <source>
        <dbReference type="EMBL" id="RNL55491.1"/>
    </source>
</evidence>
<comment type="caution">
    <text evidence="1">The sequence shown here is derived from an EMBL/GenBank/DDBJ whole genome shotgun (WGS) entry which is preliminary data.</text>
</comment>
<dbReference type="AlphaFoldDB" id="A0A3N0BZX9"/>
<dbReference type="OrthoDB" id="714401at2"/>
<reference evidence="1 2" key="1">
    <citation type="submission" date="2018-10" db="EMBL/GenBank/DDBJ databases">
        <title>Genome sequencing of Pedobacter jejuensis TNB23.</title>
        <authorList>
            <person name="Cho Y.-J."/>
            <person name="Cho A."/>
            <person name="Kim O.-S."/>
        </authorList>
    </citation>
    <scope>NUCLEOTIDE SEQUENCE [LARGE SCALE GENOMIC DNA]</scope>
    <source>
        <strain evidence="1 2">TNB23</strain>
    </source>
</reference>
<dbReference type="Proteomes" id="UP000274046">
    <property type="component" value="Unassembled WGS sequence"/>
</dbReference>
<accession>A0A3N0BZX9</accession>